<dbReference type="Proteomes" id="UP001141806">
    <property type="component" value="Unassembled WGS sequence"/>
</dbReference>
<gene>
    <name evidence="6" type="ORF">NE237_005198</name>
</gene>
<dbReference type="InterPro" id="IPR011989">
    <property type="entry name" value="ARM-like"/>
</dbReference>
<dbReference type="PANTHER" id="PTHR48412">
    <property type="entry name" value="ARM REPEAT SUPERFAMILY PROTEIN"/>
    <property type="match status" value="1"/>
</dbReference>
<feature type="domain" description="RRP12 N-terminal HEAT" evidence="5">
    <location>
        <begin position="5"/>
        <end position="216"/>
    </location>
</feature>
<dbReference type="OrthoDB" id="2192888at2759"/>
<sequence>MNDAAESSDSNAIAALSSFLAILLPLVPSQSLSPQKAIDAVSVLLKVLHGPPEAVSTATASLIKSLGFLFRLCDLEDWGSVKVPFETLLKFSVDKRPKVRRCAQVCIESAFSSFQRSLFNKKGSKMVLLLFRNYMPSAIELNNARVVDGSKNELLSKPEYVEVLHMLNALKLMIPYVSEKVSLKILSELCELLTCHFSPLTRHVFDIIEAFFASKELQIIGSEVENIITSLVSYLSSSENPMDTVISAANLIKSGLGKLHAEDPSICIRNLPLVFSPLAGLLISEASVASQALAILKELINHHIDGKSFLIPTNLHDDSAMDTQESSAIKSICVLFENMLDSCGGGPNEQTLGAISALFLSLGEISCFFMRGIVMKLADLVMHTLEDMSAVTHFEECIGSAVIAMGPEKILSLIPISFHAESLICSNVWLLPILKKYTVGASLEYLIEHIVPLAKSLQRASGKVKKRSLRKELRTYACGIWDLLPAFCRYPTDTYQKFEPLAKLFISFLKKDSSMLENVALALQELVNQNTSVIRSTQDANEVMKGSTDCTGNYSFNESTNTRFQFSKKVAKKNIKAMSVWSTELLQALTDVFFDSTPEIRKNLKEAIRCMASISESSEVKKIFLSSMEKSELASGMGEFDKSESHSLSVDVEQGGDSKKNVQEDSQRCMMMEFASSLVEGADEDLIDLIFGCTRAALQATAEIALAETYYTLSRIFEEHTWFLSSKCDEILDLFLSLKPPVDVMSLRNRFACLHILLVHILKNDLERNSKAFLILNEIIITLKDSEEEARKAAYDSLVMISLNLTNSLFGDPTSHQRLFIMLMGYLSGASPQITSGAVAALSLLMYKDVDVCFSVPDLVPSVLALLQSKAVEVTKATLGFIKVLVSCLQAKDLQKFLVDIVNGVIPWSSVSRNHFRSKVTIILEIVIRKCGSALVESTVPEKYRGFIKTILQQRHGRKSSKEAENTDTALNLADSSLKGAQKRTHEELGVRGGETSSRAYGTQEKRKNMRKFSTPSTNKRLKSADGGGRRWVNRIDSNPKRLFEGRSMTRGKKTESREFPMNGRKGRIVRKKVNKASKGPVH</sequence>
<protein>
    <recommendedName>
        <fullName evidence="8">RRP12-like protein</fullName>
    </recommendedName>
</protein>
<reference evidence="6" key="1">
    <citation type="journal article" date="2023" name="Plant J.">
        <title>The genome of the king protea, Protea cynaroides.</title>
        <authorList>
            <person name="Chang J."/>
            <person name="Duong T.A."/>
            <person name="Schoeman C."/>
            <person name="Ma X."/>
            <person name="Roodt D."/>
            <person name="Barker N."/>
            <person name="Li Z."/>
            <person name="Van de Peer Y."/>
            <person name="Mizrachi E."/>
        </authorList>
    </citation>
    <scope>NUCLEOTIDE SEQUENCE</scope>
    <source>
        <tissue evidence="6">Young leaves</tissue>
    </source>
</reference>
<evidence type="ECO:0000259" key="4">
    <source>
        <dbReference type="Pfam" id="PF08161"/>
    </source>
</evidence>
<dbReference type="SUPFAM" id="SSF48371">
    <property type="entry name" value="ARM repeat"/>
    <property type="match status" value="1"/>
</dbReference>
<dbReference type="Pfam" id="PF25772">
    <property type="entry name" value="HEAT_RRP12_N"/>
    <property type="match status" value="1"/>
</dbReference>
<proteinExistence type="inferred from homology"/>
<feature type="chain" id="PRO_5040125080" description="RRP12-like protein" evidence="3">
    <location>
        <begin position="30"/>
        <end position="1083"/>
    </location>
</feature>
<comment type="similarity">
    <text evidence="1">Belongs to the RRP12 family.</text>
</comment>
<evidence type="ECO:0000256" key="3">
    <source>
        <dbReference type="SAM" id="SignalP"/>
    </source>
</evidence>
<comment type="caution">
    <text evidence="6">The sequence shown here is derived from an EMBL/GenBank/DDBJ whole genome shotgun (WGS) entry which is preliminary data.</text>
</comment>
<evidence type="ECO:0008006" key="8">
    <source>
        <dbReference type="Google" id="ProtNLM"/>
    </source>
</evidence>
<dbReference type="AlphaFoldDB" id="A0A9Q0KKW7"/>
<feature type="domain" description="RRP12 HEAT" evidence="4">
    <location>
        <begin position="286"/>
        <end position="593"/>
    </location>
</feature>
<evidence type="ECO:0000313" key="6">
    <source>
        <dbReference type="EMBL" id="KAJ4972099.1"/>
    </source>
</evidence>
<dbReference type="InterPro" id="IPR016024">
    <property type="entry name" value="ARM-type_fold"/>
</dbReference>
<dbReference type="PANTHER" id="PTHR48412:SF1">
    <property type="entry name" value="ARM REPEAT SUPERFAMILY PROTEIN"/>
    <property type="match status" value="1"/>
</dbReference>
<dbReference type="InterPro" id="IPR012978">
    <property type="entry name" value="HEAT_RRP12"/>
</dbReference>
<feature type="signal peptide" evidence="3">
    <location>
        <begin position="1"/>
        <end position="29"/>
    </location>
</feature>
<evidence type="ECO:0000256" key="1">
    <source>
        <dbReference type="ARBA" id="ARBA00007690"/>
    </source>
</evidence>
<accession>A0A9Q0KKW7</accession>
<dbReference type="Gene3D" id="1.25.10.10">
    <property type="entry name" value="Leucine-rich Repeat Variant"/>
    <property type="match status" value="1"/>
</dbReference>
<dbReference type="EMBL" id="JAMYWD010000005">
    <property type="protein sequence ID" value="KAJ4972099.1"/>
    <property type="molecule type" value="Genomic_DNA"/>
</dbReference>
<evidence type="ECO:0000313" key="7">
    <source>
        <dbReference type="Proteomes" id="UP001141806"/>
    </source>
</evidence>
<evidence type="ECO:0000256" key="2">
    <source>
        <dbReference type="SAM" id="MobiDB-lite"/>
    </source>
</evidence>
<feature type="region of interest" description="Disordered" evidence="2">
    <location>
        <begin position="958"/>
        <end position="1083"/>
    </location>
</feature>
<dbReference type="Pfam" id="PF08161">
    <property type="entry name" value="RRP12_HEAT"/>
    <property type="match status" value="1"/>
</dbReference>
<dbReference type="InterPro" id="IPR057860">
    <property type="entry name" value="HEAT_RRP12_N"/>
</dbReference>
<keyword evidence="3" id="KW-0732">Signal</keyword>
<name>A0A9Q0KKW7_9MAGN</name>
<feature type="compositionally biased region" description="Basic residues" evidence="2">
    <location>
        <begin position="1065"/>
        <end position="1083"/>
    </location>
</feature>
<evidence type="ECO:0000259" key="5">
    <source>
        <dbReference type="Pfam" id="PF25772"/>
    </source>
</evidence>
<organism evidence="6 7">
    <name type="scientific">Protea cynaroides</name>
    <dbReference type="NCBI Taxonomy" id="273540"/>
    <lineage>
        <taxon>Eukaryota</taxon>
        <taxon>Viridiplantae</taxon>
        <taxon>Streptophyta</taxon>
        <taxon>Embryophyta</taxon>
        <taxon>Tracheophyta</taxon>
        <taxon>Spermatophyta</taxon>
        <taxon>Magnoliopsida</taxon>
        <taxon>Proteales</taxon>
        <taxon>Proteaceae</taxon>
        <taxon>Protea</taxon>
    </lineage>
</organism>
<keyword evidence="7" id="KW-1185">Reference proteome</keyword>